<dbReference type="Pfam" id="PF13589">
    <property type="entry name" value="HATPase_c_3"/>
    <property type="match status" value="1"/>
</dbReference>
<keyword evidence="7" id="KW-0143">Chaperone</keyword>
<dbReference type="EMBL" id="SEYY01021340">
    <property type="protein sequence ID" value="KAB7496465.1"/>
    <property type="molecule type" value="Genomic_DNA"/>
</dbReference>
<keyword evidence="3" id="KW-0963">Cytoplasm</keyword>
<comment type="similarity">
    <text evidence="2">Belongs to the heat shock protein 90 family.</text>
</comment>
<dbReference type="AlphaFoldDB" id="A0A5N5SQP7"/>
<dbReference type="InterPro" id="IPR020568">
    <property type="entry name" value="Ribosomal_Su5_D2-typ_SF"/>
</dbReference>
<dbReference type="CDD" id="cd16927">
    <property type="entry name" value="HATPase_Hsp90-like"/>
    <property type="match status" value="1"/>
</dbReference>
<organism evidence="10 11">
    <name type="scientific">Armadillidium nasatum</name>
    <dbReference type="NCBI Taxonomy" id="96803"/>
    <lineage>
        <taxon>Eukaryota</taxon>
        <taxon>Metazoa</taxon>
        <taxon>Ecdysozoa</taxon>
        <taxon>Arthropoda</taxon>
        <taxon>Crustacea</taxon>
        <taxon>Multicrustacea</taxon>
        <taxon>Malacostraca</taxon>
        <taxon>Eumalacostraca</taxon>
        <taxon>Peracarida</taxon>
        <taxon>Isopoda</taxon>
        <taxon>Oniscidea</taxon>
        <taxon>Crinocheta</taxon>
        <taxon>Armadillidiidae</taxon>
        <taxon>Armadillidium</taxon>
    </lineage>
</organism>
<gene>
    <name evidence="10" type="primary">Trap1</name>
    <name evidence="10" type="ORF">Anas_12315</name>
</gene>
<evidence type="ECO:0000256" key="4">
    <source>
        <dbReference type="ARBA" id="ARBA00022741"/>
    </source>
</evidence>
<name>A0A5N5SQP7_9CRUS</name>
<evidence type="ECO:0000256" key="7">
    <source>
        <dbReference type="ARBA" id="ARBA00023186"/>
    </source>
</evidence>
<feature type="binding site" evidence="8">
    <location>
        <begin position="135"/>
        <end position="136"/>
    </location>
    <ligand>
        <name>ATP</name>
        <dbReference type="ChEBI" id="CHEBI:30616"/>
    </ligand>
</feature>
<dbReference type="GO" id="GO:0140662">
    <property type="term" value="F:ATP-dependent protein folding chaperone"/>
    <property type="evidence" value="ECO:0007669"/>
    <property type="project" value="InterPro"/>
</dbReference>
<feature type="binding site" evidence="8">
    <location>
        <position position="115"/>
    </location>
    <ligand>
        <name>ATP</name>
        <dbReference type="ChEBI" id="CHEBI:30616"/>
    </ligand>
</feature>
<comment type="subcellular location">
    <subcellularLocation>
        <location evidence="1">Cytoplasm</location>
    </subcellularLocation>
</comment>
<dbReference type="NCBIfam" id="NF003555">
    <property type="entry name" value="PRK05218.1"/>
    <property type="match status" value="1"/>
</dbReference>
<dbReference type="Gene3D" id="3.30.230.80">
    <property type="match status" value="2"/>
</dbReference>
<keyword evidence="4 8" id="KW-0547">Nucleotide-binding</keyword>
<dbReference type="SUPFAM" id="SSF110942">
    <property type="entry name" value="HSP90 C-terminal domain"/>
    <property type="match status" value="1"/>
</dbReference>
<evidence type="ECO:0000256" key="9">
    <source>
        <dbReference type="SAM" id="Coils"/>
    </source>
</evidence>
<evidence type="ECO:0000256" key="3">
    <source>
        <dbReference type="ARBA" id="ARBA00022490"/>
    </source>
</evidence>
<accession>A0A5N5SQP7</accession>
<feature type="binding site" evidence="8">
    <location>
        <position position="128"/>
    </location>
    <ligand>
        <name>ATP</name>
        <dbReference type="ChEBI" id="CHEBI:30616"/>
    </ligand>
</feature>
<dbReference type="InterPro" id="IPR036890">
    <property type="entry name" value="HATPase_C_sf"/>
</dbReference>
<feature type="binding site" evidence="8">
    <location>
        <position position="207"/>
    </location>
    <ligand>
        <name>ATP</name>
        <dbReference type="ChEBI" id="CHEBI:30616"/>
    </ligand>
</feature>
<dbReference type="FunFam" id="3.40.50.11260:FF:000004">
    <property type="entry name" value="Heat shock protein 75 mitochondrial"/>
    <property type="match status" value="1"/>
</dbReference>
<dbReference type="Gene3D" id="1.20.120.790">
    <property type="entry name" value="Heat shock protein 90, C-terminal domain"/>
    <property type="match status" value="1"/>
</dbReference>
<feature type="binding site" evidence="8">
    <location>
        <position position="120"/>
    </location>
    <ligand>
        <name>ATP</name>
        <dbReference type="ChEBI" id="CHEBI:30616"/>
    </ligand>
</feature>
<dbReference type="GO" id="GO:0005524">
    <property type="term" value="F:ATP binding"/>
    <property type="evidence" value="ECO:0007669"/>
    <property type="project" value="UniProtKB-KW"/>
</dbReference>
<keyword evidence="11" id="KW-1185">Reference proteome</keyword>
<dbReference type="FunFam" id="3.30.565.10:FF:000009">
    <property type="entry name" value="Molecular chaperone HtpG"/>
    <property type="match status" value="1"/>
</dbReference>
<evidence type="ECO:0000256" key="5">
    <source>
        <dbReference type="ARBA" id="ARBA00022840"/>
    </source>
</evidence>
<dbReference type="InterPro" id="IPR001404">
    <property type="entry name" value="Hsp90_fam"/>
</dbReference>
<evidence type="ECO:0000313" key="10">
    <source>
        <dbReference type="EMBL" id="KAB7496465.1"/>
    </source>
</evidence>
<keyword evidence="5 8" id="KW-0067">ATP-binding</keyword>
<dbReference type="PRINTS" id="PR00775">
    <property type="entry name" value="HEATSHOCK90"/>
</dbReference>
<dbReference type="GO" id="GO:0051082">
    <property type="term" value="F:unfolded protein binding"/>
    <property type="evidence" value="ECO:0007669"/>
    <property type="project" value="InterPro"/>
</dbReference>
<dbReference type="GO" id="GO:0016887">
    <property type="term" value="F:ATP hydrolysis activity"/>
    <property type="evidence" value="ECO:0007669"/>
    <property type="project" value="InterPro"/>
</dbReference>
<evidence type="ECO:0000256" key="6">
    <source>
        <dbReference type="ARBA" id="ARBA00023016"/>
    </source>
</evidence>
<evidence type="ECO:0000256" key="8">
    <source>
        <dbReference type="PIRSR" id="PIRSR002583-1"/>
    </source>
</evidence>
<dbReference type="Proteomes" id="UP000326759">
    <property type="component" value="Unassembled WGS sequence"/>
</dbReference>
<dbReference type="GO" id="GO:0005737">
    <property type="term" value="C:cytoplasm"/>
    <property type="evidence" value="ECO:0007669"/>
    <property type="project" value="UniProtKB-SubCell"/>
</dbReference>
<dbReference type="SUPFAM" id="SSF54211">
    <property type="entry name" value="Ribosomal protein S5 domain 2-like"/>
    <property type="match status" value="1"/>
</dbReference>
<evidence type="ECO:0000256" key="1">
    <source>
        <dbReference type="ARBA" id="ARBA00004496"/>
    </source>
</evidence>
<comment type="caution">
    <text evidence="10">The sequence shown here is derived from an EMBL/GenBank/DDBJ whole genome shotgun (WGS) entry which is preliminary data.</text>
</comment>
<feature type="binding site" evidence="8">
    <location>
        <position position="73"/>
    </location>
    <ligand>
        <name>ATP</name>
        <dbReference type="ChEBI" id="CHEBI:30616"/>
    </ligand>
</feature>
<dbReference type="Gene3D" id="3.30.565.10">
    <property type="entry name" value="Histidine kinase-like ATPase, C-terminal domain"/>
    <property type="match status" value="1"/>
</dbReference>
<evidence type="ECO:0000256" key="2">
    <source>
        <dbReference type="ARBA" id="ARBA00008239"/>
    </source>
</evidence>
<dbReference type="InterPro" id="IPR037196">
    <property type="entry name" value="HSP90_C"/>
</dbReference>
<keyword evidence="9" id="KW-0175">Coiled coil</keyword>
<dbReference type="Pfam" id="PF00183">
    <property type="entry name" value="HSP90"/>
    <property type="match status" value="1"/>
</dbReference>
<dbReference type="Gene3D" id="3.40.50.11260">
    <property type="match status" value="1"/>
</dbReference>
<protein>
    <submittedName>
        <fullName evidence="10">Heat shock protein, mitochondrial</fullName>
    </submittedName>
</protein>
<feature type="binding site" evidence="8">
    <location>
        <position position="69"/>
    </location>
    <ligand>
        <name>ATP</name>
        <dbReference type="ChEBI" id="CHEBI:30616"/>
    </ligand>
</feature>
<keyword evidence="6 10" id="KW-0346">Stress response</keyword>
<feature type="binding site" evidence="8">
    <location>
        <begin position="156"/>
        <end position="161"/>
    </location>
    <ligand>
        <name>ATP</name>
        <dbReference type="ChEBI" id="CHEBI:30616"/>
    </ligand>
</feature>
<dbReference type="SUPFAM" id="SSF55874">
    <property type="entry name" value="ATPase domain of HSP90 chaperone/DNA topoisomerase II/histidine kinase"/>
    <property type="match status" value="1"/>
</dbReference>
<proteinExistence type="inferred from homology"/>
<dbReference type="InterPro" id="IPR020575">
    <property type="entry name" value="Hsp90_N"/>
</dbReference>
<reference evidence="10 11" key="1">
    <citation type="journal article" date="2019" name="PLoS Biol.">
        <title>Sex chromosomes control vertical transmission of feminizing Wolbachia symbionts in an isopod.</title>
        <authorList>
            <person name="Becking T."/>
            <person name="Chebbi M.A."/>
            <person name="Giraud I."/>
            <person name="Moumen B."/>
            <person name="Laverre T."/>
            <person name="Caubet Y."/>
            <person name="Peccoud J."/>
            <person name="Gilbert C."/>
            <person name="Cordaux R."/>
        </authorList>
    </citation>
    <scope>NUCLEOTIDE SEQUENCE [LARGE SCALE GENOMIC DNA]</scope>
    <source>
        <strain evidence="10">ANa2</strain>
        <tissue evidence="10">Whole body excluding digestive tract and cuticle</tissue>
    </source>
</reference>
<feature type="coiled-coil region" evidence="9">
    <location>
        <begin position="475"/>
        <end position="502"/>
    </location>
</feature>
<dbReference type="OrthoDB" id="28737at2759"/>
<dbReference type="PIRSF" id="PIRSF002583">
    <property type="entry name" value="Hsp90"/>
    <property type="match status" value="1"/>
</dbReference>
<evidence type="ECO:0000313" key="11">
    <source>
        <dbReference type="Proteomes" id="UP000326759"/>
    </source>
</evidence>
<dbReference type="PANTHER" id="PTHR11528">
    <property type="entry name" value="HEAT SHOCK PROTEIN 90 FAMILY MEMBER"/>
    <property type="match status" value="1"/>
</dbReference>
<sequence length="569" mass="65390">MINPTKNIIRGNHVLNSPRILYHTSIARFQEAVNEKTTREEHSFQAETRELLNIVARSLYSDKEVFIRELVSNSSDALEKLRYISVQDASVDTQGEPFKISIKTDKFSKCLEIIDNGVGMEKEELIKNLGTIARSGSKEFMEQYQKGVDAQNIIGQFGVGFYSTFMVSDKVEVFTRSHKKESVGYQWASDGSGKYAIEECPNLPIGTRIVCHLKIDDREYSDEETVKSIVKKYSSFVGFPVELNGVQINTVEPIWLKDPKLVSIDDHNQFYKFIGTAFDMPRFILHFQMDVPVNLRCLLYFPESKPGLFDLNKDGSGGVSLYSRRVLIKSNIEMLLPKWLRFVKVIQNRVVRFLVDKARKEPEAYKKFLADYGVYLKEGILSSQEQMEKEEIAKLVMYESSKFGAGETVNLADYVGRMQSDQNEIYYLASPSRELAESSPYLEAVKNRNVEILFCYENYDEIVLMQLRQFNGKNIKSVEKEVRQSQEKVDFKEDGLQQAETNELLDWIKNLLAGKCFNVKATPHLESHPCVITVEDMGAARHFVRTQFSQFPEDARYSILQPQLEINPR</sequence>